<keyword evidence="2" id="KW-0678">Repressor</keyword>
<evidence type="ECO:0000313" key="8">
    <source>
        <dbReference type="EMBL" id="CAF95298.1"/>
    </source>
</evidence>
<dbReference type="FunFam" id="2.40.50.40:FF:000006">
    <property type="entry name" value="Chromobox protein homolog 7"/>
    <property type="match status" value="1"/>
</dbReference>
<dbReference type="InterPro" id="IPR043000">
    <property type="entry name" value="CBX7"/>
</dbReference>
<organism evidence="8">
    <name type="scientific">Tetraodon nigroviridis</name>
    <name type="common">Spotted green pufferfish</name>
    <name type="synonym">Chelonodon nigroviridis</name>
    <dbReference type="NCBI Taxonomy" id="99883"/>
    <lineage>
        <taxon>Eukaryota</taxon>
        <taxon>Metazoa</taxon>
        <taxon>Chordata</taxon>
        <taxon>Craniata</taxon>
        <taxon>Vertebrata</taxon>
        <taxon>Euteleostomi</taxon>
        <taxon>Actinopterygii</taxon>
        <taxon>Neopterygii</taxon>
        <taxon>Teleostei</taxon>
        <taxon>Neoteleostei</taxon>
        <taxon>Acanthomorphata</taxon>
        <taxon>Eupercaria</taxon>
        <taxon>Tetraodontiformes</taxon>
        <taxon>Tetradontoidea</taxon>
        <taxon>Tetraodontidae</taxon>
        <taxon>Tetraodon</taxon>
    </lineage>
</organism>
<dbReference type="OrthoDB" id="1918685at2759"/>
<accession>Q4SVN4</accession>
<protein>
    <submittedName>
        <fullName evidence="8">(spotted green pufferfish) hypothetical protein</fullName>
    </submittedName>
</protein>
<dbReference type="SUPFAM" id="SSF54160">
    <property type="entry name" value="Chromo domain-like"/>
    <property type="match status" value="1"/>
</dbReference>
<dbReference type="InterPro" id="IPR016197">
    <property type="entry name" value="Chromo-like_dom_sf"/>
</dbReference>
<reference evidence="8" key="1">
    <citation type="journal article" date="2004" name="Nature">
        <title>Genome duplication in the teleost fish Tetraodon nigroviridis reveals the early vertebrate proto-karyotype.</title>
        <authorList>
            <person name="Jaillon O."/>
            <person name="Aury J.-M."/>
            <person name="Brunet F."/>
            <person name="Petit J.-L."/>
            <person name="Stange-Thomann N."/>
            <person name="Mauceli E."/>
            <person name="Bouneau L."/>
            <person name="Fischer C."/>
            <person name="Ozouf-Costaz C."/>
            <person name="Bernot A."/>
            <person name="Nicaud S."/>
            <person name="Jaffe D."/>
            <person name="Fisher S."/>
            <person name="Lutfalla G."/>
            <person name="Dossat C."/>
            <person name="Segurens B."/>
            <person name="Dasilva C."/>
            <person name="Salanoubat M."/>
            <person name="Levy M."/>
            <person name="Boudet N."/>
            <person name="Castellano S."/>
            <person name="Anthouard V."/>
            <person name="Jubin C."/>
            <person name="Castelli V."/>
            <person name="Katinka M."/>
            <person name="Vacherie B."/>
            <person name="Biemont C."/>
            <person name="Skalli Z."/>
            <person name="Cattolico L."/>
            <person name="Poulain J."/>
            <person name="De Berardinis V."/>
            <person name="Cruaud C."/>
            <person name="Duprat S."/>
            <person name="Brottier P."/>
            <person name="Coutanceau J.-P."/>
            <person name="Gouzy J."/>
            <person name="Parra G."/>
            <person name="Lardier G."/>
            <person name="Chapple C."/>
            <person name="McKernan K.J."/>
            <person name="McEwan P."/>
            <person name="Bosak S."/>
            <person name="Kellis M."/>
            <person name="Volff J.-N."/>
            <person name="Guigo R."/>
            <person name="Zody M.C."/>
            <person name="Mesirov J."/>
            <person name="Lindblad-Toh K."/>
            <person name="Birren B."/>
            <person name="Nusbaum C."/>
            <person name="Kahn D."/>
            <person name="Robinson-Rechavi M."/>
            <person name="Laudet V."/>
            <person name="Schachter V."/>
            <person name="Quetier F."/>
            <person name="Saurin W."/>
            <person name="Scarpelli C."/>
            <person name="Wincker P."/>
            <person name="Lander E.S."/>
            <person name="Weissenbach J."/>
            <person name="Roest Crollius H."/>
        </authorList>
    </citation>
    <scope>NUCLEOTIDE SEQUENCE [LARGE SCALE GENOMIC DNA]</scope>
</reference>
<name>Q4SVN4_TETNG</name>
<feature type="domain" description="Chromo" evidence="7">
    <location>
        <begin position="11"/>
        <end position="69"/>
    </location>
</feature>
<dbReference type="PROSITE" id="PS50013">
    <property type="entry name" value="CHROMO_2"/>
    <property type="match status" value="1"/>
</dbReference>
<keyword evidence="3" id="KW-0805">Transcription regulation</keyword>
<dbReference type="InterPro" id="IPR033773">
    <property type="entry name" value="CBX7_C"/>
</dbReference>
<evidence type="ECO:0000256" key="2">
    <source>
        <dbReference type="ARBA" id="ARBA00022491"/>
    </source>
</evidence>
<dbReference type="PANTHER" id="PTHR47277">
    <property type="entry name" value="CHROMOBOX PROTEIN HOMOLOG 7"/>
    <property type="match status" value="1"/>
</dbReference>
<reference evidence="8" key="2">
    <citation type="submission" date="2004-02" db="EMBL/GenBank/DDBJ databases">
        <authorList>
            <consortium name="Genoscope"/>
            <consortium name="Whitehead Institute Centre for Genome Research"/>
        </authorList>
    </citation>
    <scope>NUCLEOTIDE SEQUENCE</scope>
</reference>
<proteinExistence type="predicted"/>
<dbReference type="PANTHER" id="PTHR47277:SF1">
    <property type="entry name" value="CHROMOBOX PROTEIN HOMOLOG 7"/>
    <property type="match status" value="1"/>
</dbReference>
<dbReference type="EMBL" id="CAAE01013749">
    <property type="protein sequence ID" value="CAF95298.1"/>
    <property type="molecule type" value="Genomic_DNA"/>
</dbReference>
<feature type="compositionally biased region" description="Basic residues" evidence="6">
    <location>
        <begin position="121"/>
        <end position="135"/>
    </location>
</feature>
<evidence type="ECO:0000256" key="6">
    <source>
        <dbReference type="SAM" id="MobiDB-lite"/>
    </source>
</evidence>
<dbReference type="Pfam" id="PF00385">
    <property type="entry name" value="Chromo"/>
    <property type="match status" value="1"/>
</dbReference>
<dbReference type="KEGG" id="tng:GSTEN00011899G001"/>
<keyword evidence="4" id="KW-0804">Transcription</keyword>
<dbReference type="Pfam" id="PF17218">
    <property type="entry name" value="CBX7_C"/>
    <property type="match status" value="1"/>
</dbReference>
<comment type="subcellular location">
    <subcellularLocation>
        <location evidence="1">Nucleus</location>
    </subcellularLocation>
</comment>
<evidence type="ECO:0000256" key="1">
    <source>
        <dbReference type="ARBA" id="ARBA00004123"/>
    </source>
</evidence>
<feature type="region of interest" description="Disordered" evidence="6">
    <location>
        <begin position="101"/>
        <end position="229"/>
    </location>
</feature>
<comment type="caution">
    <text evidence="8">The sequence shown here is derived from an EMBL/GenBank/DDBJ whole genome shotgun (WGS) entry which is preliminary data.</text>
</comment>
<gene>
    <name evidence="8" type="ORF">GSTENG00011899001</name>
</gene>
<evidence type="ECO:0000256" key="4">
    <source>
        <dbReference type="ARBA" id="ARBA00023163"/>
    </source>
</evidence>
<dbReference type="InterPro" id="IPR000953">
    <property type="entry name" value="Chromo/chromo_shadow_dom"/>
</dbReference>
<dbReference type="InterPro" id="IPR017984">
    <property type="entry name" value="Chromo_dom_subgr"/>
</dbReference>
<keyword evidence="5" id="KW-0539">Nucleus</keyword>
<dbReference type="InterPro" id="IPR023779">
    <property type="entry name" value="Chromodomain_CS"/>
</dbReference>
<dbReference type="PROSITE" id="PS00598">
    <property type="entry name" value="CHROMO_1"/>
    <property type="match status" value="1"/>
</dbReference>
<dbReference type="Gene3D" id="2.40.50.40">
    <property type="match status" value="1"/>
</dbReference>
<dbReference type="GO" id="GO:0035102">
    <property type="term" value="C:PRC1 complex"/>
    <property type="evidence" value="ECO:0007669"/>
    <property type="project" value="InterPro"/>
</dbReference>
<sequence length="259" mass="28371">MELSSIGDQVFAVESITKKRVRKGNVEYLLKWQGWPPKYSTWEPEDNILDPQLVLAYEEKRGSELWPTGGKVSDRGSWFLRGPRGPILWANVPLSLSEHLRHGPAQRPQGEAVAAPAPLAHPRHEHRRGAGRAGRHVPPAPLEEEPAEGTQRGPGEALPPHPLSPGPEEVRAGGLGCHQRRRNAGRPERPRPCVRRRHGRGPACGEGDKEMLGAAEESGPPSRGPAKYPGKVVTTKVTINALTVTFREAAMAEGFFRGR</sequence>
<dbReference type="CDD" id="cd18646">
    <property type="entry name" value="CD_Cbx7"/>
    <property type="match status" value="1"/>
</dbReference>
<evidence type="ECO:0000256" key="5">
    <source>
        <dbReference type="ARBA" id="ARBA00023242"/>
    </source>
</evidence>
<dbReference type="SMART" id="SM00298">
    <property type="entry name" value="CHROMO"/>
    <property type="match status" value="1"/>
</dbReference>
<dbReference type="PRINTS" id="PR00504">
    <property type="entry name" value="CHROMODOMAIN"/>
</dbReference>
<evidence type="ECO:0000259" key="7">
    <source>
        <dbReference type="PROSITE" id="PS50013"/>
    </source>
</evidence>
<dbReference type="GO" id="GO:0000122">
    <property type="term" value="P:negative regulation of transcription by RNA polymerase II"/>
    <property type="evidence" value="ECO:0007669"/>
    <property type="project" value="TreeGrafter"/>
</dbReference>
<dbReference type="AlphaFoldDB" id="Q4SVN4"/>
<evidence type="ECO:0000256" key="3">
    <source>
        <dbReference type="ARBA" id="ARBA00023015"/>
    </source>
</evidence>
<dbReference type="InterPro" id="IPR023780">
    <property type="entry name" value="Chromo_domain"/>
</dbReference>